<dbReference type="AlphaFoldDB" id="A0A075HBG9"/>
<protein>
    <submittedName>
        <fullName evidence="1">Uncharacterized protein</fullName>
    </submittedName>
</protein>
<sequence>MVSGEWERLYRHPVYFLETFVDPQRFRGTCYRAANWVYLGRTTGRGKDDQTNRPNRPIKEVLGYALTPRFRELLSSEGA</sequence>
<proteinExistence type="predicted"/>
<evidence type="ECO:0000313" key="1">
    <source>
        <dbReference type="EMBL" id="AIF13279.1"/>
    </source>
</evidence>
<organism evidence="1">
    <name type="scientific">uncultured marine thaumarchaeote KM3_61_F08</name>
    <dbReference type="NCBI Taxonomy" id="1456214"/>
    <lineage>
        <taxon>Archaea</taxon>
        <taxon>Nitrososphaerota</taxon>
        <taxon>environmental samples</taxon>
    </lineage>
</organism>
<reference evidence="1" key="1">
    <citation type="journal article" date="2014" name="Genome Biol. Evol.">
        <title>Pangenome evidence for extensive interdomain horizontal transfer affecting lineage core and shell genes in uncultured planktonic thaumarchaeota and euryarchaeota.</title>
        <authorList>
            <person name="Deschamps P."/>
            <person name="Zivanovic Y."/>
            <person name="Moreira D."/>
            <person name="Rodriguez-Valera F."/>
            <person name="Lopez-Garcia P."/>
        </authorList>
    </citation>
    <scope>NUCLEOTIDE SEQUENCE</scope>
</reference>
<dbReference type="EMBL" id="KF900969">
    <property type="protein sequence ID" value="AIF13279.1"/>
    <property type="molecule type" value="Genomic_DNA"/>
</dbReference>
<accession>A0A075HBG9</accession>
<name>A0A075HBG9_9ARCH</name>